<feature type="binding site" evidence="4">
    <location>
        <position position="234"/>
    </location>
    <ligand>
        <name>D-glyceraldehyde 3-phosphate</name>
        <dbReference type="ChEBI" id="CHEBI:59776"/>
    </ligand>
</feature>
<protein>
    <recommendedName>
        <fullName evidence="8">Glyceraldehyde-3-phosphate dehydrogenase</fullName>
        <ecNumber evidence="8">1.2.1.-</ecNumber>
    </recommendedName>
</protein>
<feature type="binding site" evidence="5">
    <location>
        <begin position="11"/>
        <end position="12"/>
    </location>
    <ligand>
        <name>NAD(+)</name>
        <dbReference type="ChEBI" id="CHEBI:57540"/>
    </ligand>
</feature>
<feature type="active site" description="Nucleophile" evidence="3">
    <location>
        <position position="153"/>
    </location>
</feature>
<feature type="binding site" evidence="5">
    <location>
        <position position="35"/>
    </location>
    <ligand>
        <name>NAD(+)</name>
        <dbReference type="ChEBI" id="CHEBI:57540"/>
    </ligand>
</feature>
<dbReference type="SUPFAM" id="SSF55347">
    <property type="entry name" value="Glyceraldehyde-3-phosphate dehydrogenase-like, C-terminal domain"/>
    <property type="match status" value="1"/>
</dbReference>
<dbReference type="GO" id="GO:0016620">
    <property type="term" value="F:oxidoreductase activity, acting on the aldehyde or oxo group of donors, NAD or NADP as acceptor"/>
    <property type="evidence" value="ECO:0007669"/>
    <property type="project" value="InterPro"/>
</dbReference>
<feature type="binding site" evidence="4">
    <location>
        <begin position="152"/>
        <end position="154"/>
    </location>
    <ligand>
        <name>D-glyceraldehyde 3-phosphate</name>
        <dbReference type="ChEBI" id="CHEBI:59776"/>
    </ligand>
</feature>
<dbReference type="Gene3D" id="3.40.50.720">
    <property type="entry name" value="NAD(P)-binding Rossmann-like Domain"/>
    <property type="match status" value="1"/>
</dbReference>
<feature type="domain" description="Glyceraldehyde 3-phosphate dehydrogenase NAD(P) binding" evidence="9">
    <location>
        <begin position="2"/>
        <end position="153"/>
    </location>
</feature>
<dbReference type="InterPro" id="IPR036291">
    <property type="entry name" value="NAD(P)-bd_dom_sf"/>
</dbReference>
<evidence type="ECO:0000256" key="6">
    <source>
        <dbReference type="PIRSR" id="PIRSR000149-4"/>
    </source>
</evidence>
<evidence type="ECO:0000256" key="7">
    <source>
        <dbReference type="RuleBase" id="RU000397"/>
    </source>
</evidence>
<dbReference type="Pfam" id="PF02800">
    <property type="entry name" value="Gp_dh_C"/>
    <property type="match status" value="1"/>
</dbReference>
<dbReference type="CDD" id="cd18126">
    <property type="entry name" value="GAPDH_I_C"/>
    <property type="match status" value="1"/>
</dbReference>
<dbReference type="CDD" id="cd05214">
    <property type="entry name" value="GAPDH_I_N"/>
    <property type="match status" value="1"/>
</dbReference>
<dbReference type="SMART" id="SM00846">
    <property type="entry name" value="Gp_dh_N"/>
    <property type="match status" value="1"/>
</dbReference>
<dbReference type="InterPro" id="IPR020830">
    <property type="entry name" value="GlycerAld_3-P_DH_AS"/>
</dbReference>
<feature type="binding site" evidence="5">
    <location>
        <position position="79"/>
    </location>
    <ligand>
        <name>NAD(+)</name>
        <dbReference type="ChEBI" id="CHEBI:57540"/>
    </ligand>
</feature>
<keyword evidence="5" id="KW-0547">Nucleotide-binding</keyword>
<dbReference type="Pfam" id="PF00044">
    <property type="entry name" value="Gp_dh_N"/>
    <property type="match status" value="1"/>
</dbReference>
<feature type="binding site" evidence="4">
    <location>
        <position position="183"/>
    </location>
    <ligand>
        <name>D-glyceraldehyde 3-phosphate</name>
        <dbReference type="ChEBI" id="CHEBI:59776"/>
    </ligand>
</feature>
<evidence type="ECO:0000256" key="3">
    <source>
        <dbReference type="PIRSR" id="PIRSR000149-1"/>
    </source>
</evidence>
<feature type="binding site" evidence="5">
    <location>
        <position position="315"/>
    </location>
    <ligand>
        <name>NAD(+)</name>
        <dbReference type="ChEBI" id="CHEBI:57540"/>
    </ligand>
</feature>
<dbReference type="Gene3D" id="3.30.360.10">
    <property type="entry name" value="Dihydrodipicolinate Reductase, domain 2"/>
    <property type="match status" value="1"/>
</dbReference>
<keyword evidence="2 8" id="KW-0560">Oxidoreductase</keyword>
<keyword evidence="5" id="KW-0520">NAD</keyword>
<dbReference type="EC" id="1.2.1.-" evidence="8"/>
<dbReference type="EMBL" id="VXPY01000087">
    <property type="protein sequence ID" value="MYD91113.1"/>
    <property type="molecule type" value="Genomic_DNA"/>
</dbReference>
<dbReference type="GO" id="GO:0050661">
    <property type="term" value="F:NADP binding"/>
    <property type="evidence" value="ECO:0007669"/>
    <property type="project" value="InterPro"/>
</dbReference>
<feature type="binding site" evidence="5">
    <location>
        <position position="121"/>
    </location>
    <ligand>
        <name>NAD(+)</name>
        <dbReference type="ChEBI" id="CHEBI:57540"/>
    </ligand>
</feature>
<evidence type="ECO:0000256" key="4">
    <source>
        <dbReference type="PIRSR" id="PIRSR000149-2"/>
    </source>
</evidence>
<feature type="binding site" evidence="4">
    <location>
        <begin position="211"/>
        <end position="212"/>
    </location>
    <ligand>
        <name>D-glyceraldehyde 3-phosphate</name>
        <dbReference type="ChEBI" id="CHEBI:59776"/>
    </ligand>
</feature>
<sequence>MFRVAINGFGRIGRQVTKAILDTYPEDLQIVAINDLGDVGAFAHLFQYDTNYGRYDGEVEYQDGSLVINGNRITLCNERNPADLPWKDLGIDVVVESTGVFTDRDKAELHLAAGARKVIISAPAKGEDLTVCLGVNEDVYDAASHHVLSNASCTTNCLAPAAKVVSDKFGIKMGLMTTVHAYTTDQHTLDMFHSDMRRARAAAMSIIPTTTGAAKAVSLVVPELQGKFDGMAMRVPTSTVSVVDFVAETERPGTTEELLAAFDEAAAGPMKGILAVNRDPLVSIDFKGDAHSSTVDAEFTAFYGNLVKVVTWYDNEWAYSKRVADLVNFLRLQGD</sequence>
<evidence type="ECO:0000256" key="8">
    <source>
        <dbReference type="RuleBase" id="RU361160"/>
    </source>
</evidence>
<dbReference type="GO" id="GO:0051287">
    <property type="term" value="F:NAD binding"/>
    <property type="evidence" value="ECO:0007669"/>
    <property type="project" value="InterPro"/>
</dbReference>
<dbReference type="FunFam" id="3.40.50.720:FF:000001">
    <property type="entry name" value="Glyceraldehyde-3-phosphate dehydrogenase"/>
    <property type="match status" value="1"/>
</dbReference>
<dbReference type="InterPro" id="IPR020828">
    <property type="entry name" value="GlycerAld_3-P_DH_NAD(P)-bd"/>
</dbReference>
<evidence type="ECO:0000256" key="2">
    <source>
        <dbReference type="ARBA" id="ARBA00023002"/>
    </source>
</evidence>
<feature type="site" description="Activates thiol group during catalysis" evidence="6">
    <location>
        <position position="180"/>
    </location>
</feature>
<name>A0A6B1DWN0_9CHLR</name>
<evidence type="ECO:0000256" key="1">
    <source>
        <dbReference type="ARBA" id="ARBA00007406"/>
    </source>
</evidence>
<dbReference type="InterPro" id="IPR006424">
    <property type="entry name" value="Glyceraldehyde-3-P_DH_1"/>
</dbReference>
<gene>
    <name evidence="10" type="primary">gap</name>
    <name evidence="10" type="ORF">F4Y08_12385</name>
</gene>
<dbReference type="FunFam" id="3.30.360.10:FF:000002">
    <property type="entry name" value="Glyceraldehyde-3-phosphate dehydrogenase"/>
    <property type="match status" value="1"/>
</dbReference>
<evidence type="ECO:0000256" key="5">
    <source>
        <dbReference type="PIRSR" id="PIRSR000149-3"/>
    </source>
</evidence>
<dbReference type="PROSITE" id="PS00071">
    <property type="entry name" value="GAPDH"/>
    <property type="match status" value="1"/>
</dbReference>
<dbReference type="SUPFAM" id="SSF51735">
    <property type="entry name" value="NAD(P)-binding Rossmann-fold domains"/>
    <property type="match status" value="1"/>
</dbReference>
<proteinExistence type="inferred from homology"/>
<organism evidence="10">
    <name type="scientific">Caldilineaceae bacterium SB0662_bin_9</name>
    <dbReference type="NCBI Taxonomy" id="2605258"/>
    <lineage>
        <taxon>Bacteria</taxon>
        <taxon>Bacillati</taxon>
        <taxon>Chloroflexota</taxon>
        <taxon>Caldilineae</taxon>
        <taxon>Caldilineales</taxon>
        <taxon>Caldilineaceae</taxon>
    </lineage>
</organism>
<dbReference type="GO" id="GO:0006006">
    <property type="term" value="P:glucose metabolic process"/>
    <property type="evidence" value="ECO:0007669"/>
    <property type="project" value="InterPro"/>
</dbReference>
<evidence type="ECO:0000259" key="9">
    <source>
        <dbReference type="SMART" id="SM00846"/>
    </source>
</evidence>
<dbReference type="AlphaFoldDB" id="A0A6B1DWN0"/>
<dbReference type="InterPro" id="IPR020829">
    <property type="entry name" value="GlycerAld_3-P_DH_cat"/>
</dbReference>
<accession>A0A6B1DWN0</accession>
<comment type="similarity">
    <text evidence="1 7">Belongs to the glyceraldehyde-3-phosphate dehydrogenase family.</text>
</comment>
<dbReference type="InterPro" id="IPR020831">
    <property type="entry name" value="GlycerAld/Erythrose_P_DH"/>
</dbReference>
<dbReference type="PRINTS" id="PR00078">
    <property type="entry name" value="G3PDHDRGNASE"/>
</dbReference>
<reference evidence="10" key="1">
    <citation type="submission" date="2019-09" db="EMBL/GenBank/DDBJ databases">
        <title>Characterisation of the sponge microbiome using genome-centric metagenomics.</title>
        <authorList>
            <person name="Engelberts J.P."/>
            <person name="Robbins S.J."/>
            <person name="De Goeij J.M."/>
            <person name="Aranda M."/>
            <person name="Bell S.C."/>
            <person name="Webster N.S."/>
        </authorList>
    </citation>
    <scope>NUCLEOTIDE SEQUENCE</scope>
    <source>
        <strain evidence="10">SB0662_bin_9</strain>
    </source>
</reference>
<dbReference type="PIRSF" id="PIRSF000149">
    <property type="entry name" value="GAP_DH"/>
    <property type="match status" value="1"/>
</dbReference>
<comment type="caution">
    <text evidence="10">The sequence shown here is derived from an EMBL/GenBank/DDBJ whole genome shotgun (WGS) entry which is preliminary data.</text>
</comment>
<dbReference type="NCBIfam" id="TIGR01534">
    <property type="entry name" value="GAPDH-I"/>
    <property type="match status" value="1"/>
</dbReference>
<dbReference type="PANTHER" id="PTHR43148">
    <property type="entry name" value="GLYCERALDEHYDE-3-PHOSPHATE DEHYDROGENASE 2"/>
    <property type="match status" value="1"/>
</dbReference>
<evidence type="ECO:0000313" key="10">
    <source>
        <dbReference type="EMBL" id="MYD91113.1"/>
    </source>
</evidence>